<dbReference type="STRING" id="6205.A0A0R3X9G5"/>
<dbReference type="CDD" id="cd12885">
    <property type="entry name" value="SPRY_RanBP_like"/>
    <property type="match status" value="1"/>
</dbReference>
<gene>
    <name evidence="2" type="ORF">TTAC_LOCUS10175</name>
</gene>
<dbReference type="InterPro" id="IPR013320">
    <property type="entry name" value="ConA-like_dom_sf"/>
</dbReference>
<dbReference type="EMBL" id="UYWX01021390">
    <property type="protein sequence ID" value="VDM35155.1"/>
    <property type="molecule type" value="Genomic_DNA"/>
</dbReference>
<evidence type="ECO:0000259" key="1">
    <source>
        <dbReference type="PROSITE" id="PS50188"/>
    </source>
</evidence>
<reference evidence="2 3" key="2">
    <citation type="submission" date="2018-11" db="EMBL/GenBank/DDBJ databases">
        <authorList>
            <consortium name="Pathogen Informatics"/>
        </authorList>
    </citation>
    <scope>NUCLEOTIDE SEQUENCE [LARGE SCALE GENOMIC DNA]</scope>
</reference>
<evidence type="ECO:0000313" key="4">
    <source>
        <dbReference type="WBParaSite" id="TTAC_0001019001-mRNA-1"/>
    </source>
</evidence>
<organism evidence="4">
    <name type="scientific">Hydatigena taeniaeformis</name>
    <name type="common">Feline tapeworm</name>
    <name type="synonym">Taenia taeniaeformis</name>
    <dbReference type="NCBI Taxonomy" id="6205"/>
    <lineage>
        <taxon>Eukaryota</taxon>
        <taxon>Metazoa</taxon>
        <taxon>Spiralia</taxon>
        <taxon>Lophotrochozoa</taxon>
        <taxon>Platyhelminthes</taxon>
        <taxon>Cestoda</taxon>
        <taxon>Eucestoda</taxon>
        <taxon>Cyclophyllidea</taxon>
        <taxon>Taeniidae</taxon>
        <taxon>Hydatigera</taxon>
    </lineage>
</organism>
<dbReference type="Proteomes" id="UP000274429">
    <property type="component" value="Unassembled WGS sequence"/>
</dbReference>
<proteinExistence type="predicted"/>
<dbReference type="InterPro" id="IPR001870">
    <property type="entry name" value="B30.2/SPRY"/>
</dbReference>
<dbReference type="SUPFAM" id="SSF49899">
    <property type="entry name" value="Concanavalin A-like lectins/glucanases"/>
    <property type="match status" value="1"/>
</dbReference>
<dbReference type="WBParaSite" id="TTAC_0001019001-mRNA-1">
    <property type="protein sequence ID" value="TTAC_0001019001-mRNA-1"/>
    <property type="gene ID" value="TTAC_0001019001"/>
</dbReference>
<reference evidence="4" key="1">
    <citation type="submission" date="2017-02" db="UniProtKB">
        <authorList>
            <consortium name="WormBaseParasite"/>
        </authorList>
    </citation>
    <scope>IDENTIFICATION</scope>
</reference>
<protein>
    <submittedName>
        <fullName evidence="4">B30.2/SPRY domain-containing protein</fullName>
    </submittedName>
</protein>
<dbReference type="PANTHER" id="PTHR12245:SF5">
    <property type="entry name" value="SPRY DOMAIN-CONTAINING SOCS BOX PROTEIN 3"/>
    <property type="match status" value="1"/>
</dbReference>
<dbReference type="OrthoDB" id="25503at2759"/>
<keyword evidence="3" id="KW-1185">Reference proteome</keyword>
<dbReference type="AlphaFoldDB" id="A0A0R3X9G5"/>
<sequence length="197" mass="22097">MANSNRSKVPPDSASNLAQLYRSVYTSEPMQHLPLSWNSKDRLLNIKISQFGLTLTCTADTSTSRHSMHCNALAYVHNISSAFFQLLSSLVRFSVFIGWDSSSFGYHSDGSLYHHTTATPFGPKFCEQDVIGCGVDLMSKSLFYTRNGEFLGKAFEGKLPVSGGCRVTSNFGDQSFFYPFKRHIAKDKDFMDVKMRE</sequence>
<dbReference type="InterPro" id="IPR043136">
    <property type="entry name" value="B30.2/SPRY_sf"/>
</dbReference>
<accession>A0A0R3X9G5</accession>
<dbReference type="InterPro" id="IPR003877">
    <property type="entry name" value="SPRY_dom"/>
</dbReference>
<feature type="domain" description="B30.2/SPRY" evidence="1">
    <location>
        <begin position="1"/>
        <end position="197"/>
    </location>
</feature>
<dbReference type="Gene3D" id="2.60.120.920">
    <property type="match status" value="1"/>
</dbReference>
<evidence type="ECO:0000313" key="2">
    <source>
        <dbReference type="EMBL" id="VDM35155.1"/>
    </source>
</evidence>
<dbReference type="InterPro" id="IPR044736">
    <property type="entry name" value="Gid1/RanBPM/SPLA_SPRY"/>
</dbReference>
<dbReference type="Pfam" id="PF00622">
    <property type="entry name" value="SPRY"/>
    <property type="match status" value="1"/>
</dbReference>
<dbReference type="InterPro" id="IPR050672">
    <property type="entry name" value="FBXO45-Fsn/SPSB_families"/>
</dbReference>
<evidence type="ECO:0000313" key="3">
    <source>
        <dbReference type="Proteomes" id="UP000274429"/>
    </source>
</evidence>
<dbReference type="PANTHER" id="PTHR12245">
    <property type="entry name" value="SPRY DOMAIN CONTAINING SOCS BOX PROTEIN"/>
    <property type="match status" value="1"/>
</dbReference>
<dbReference type="PROSITE" id="PS50188">
    <property type="entry name" value="B302_SPRY"/>
    <property type="match status" value="1"/>
</dbReference>
<name>A0A0R3X9G5_HYDTA</name>